<dbReference type="SUPFAM" id="SSF56801">
    <property type="entry name" value="Acetyl-CoA synthetase-like"/>
    <property type="match status" value="1"/>
</dbReference>
<dbReference type="GO" id="GO:0017000">
    <property type="term" value="P:antibiotic biosynthetic process"/>
    <property type="evidence" value="ECO:0007669"/>
    <property type="project" value="UniProtKB-ARBA"/>
</dbReference>
<keyword evidence="2" id="KW-0436">Ligase</keyword>
<dbReference type="OMA" id="PIFFFHP"/>
<organism evidence="4 5">
    <name type="scientific">Penicillium nalgiovense</name>
    <dbReference type="NCBI Taxonomy" id="60175"/>
    <lineage>
        <taxon>Eukaryota</taxon>
        <taxon>Fungi</taxon>
        <taxon>Dikarya</taxon>
        <taxon>Ascomycota</taxon>
        <taxon>Pezizomycotina</taxon>
        <taxon>Eurotiomycetes</taxon>
        <taxon>Eurotiomycetidae</taxon>
        <taxon>Eurotiales</taxon>
        <taxon>Aspergillaceae</taxon>
        <taxon>Penicillium</taxon>
    </lineage>
</organism>
<dbReference type="SUPFAM" id="SSF53474">
    <property type="entry name" value="alpha/beta-Hydrolases"/>
    <property type="match status" value="1"/>
</dbReference>
<dbReference type="InterPro" id="IPR009081">
    <property type="entry name" value="PP-bd_ACP"/>
</dbReference>
<comment type="similarity">
    <text evidence="1">Belongs to the ATP-dependent AMP-binding enzyme family.</text>
</comment>
<dbReference type="STRING" id="60175.A0A1V6Y7D8"/>
<evidence type="ECO:0000259" key="3">
    <source>
        <dbReference type="PROSITE" id="PS50075"/>
    </source>
</evidence>
<dbReference type="Pfam" id="PF00501">
    <property type="entry name" value="AMP-binding"/>
    <property type="match status" value="1"/>
</dbReference>
<feature type="domain" description="Carrier" evidence="3">
    <location>
        <begin position="599"/>
        <end position="678"/>
    </location>
</feature>
<name>A0A1V6Y7D8_PENNA</name>
<dbReference type="PROSITE" id="PS50075">
    <property type="entry name" value="CARRIER"/>
    <property type="match status" value="1"/>
</dbReference>
<sequence>MTQSTTAVETLDTSNHNITPTALPLEVLPKTQKTHRPTTLLSLLRQAVDTQPRHGLLIRKPHVESGFEQLTYERLWDLATANAHTLLHRGVVTPGKPVVLFFEGYWQSVEWYWSVVAAGGIPTVLPPLKGGEKSRNKELDHISRLFDHPYLITTTSSSSPFDNHGGFQVFCTDQINTPSHSVHQYAKKDSRFYDRGNGQENTTCTILFTSGSTGPSKAVKFTHRQLVTSSLLKCSTNRMGANDMFLCWVTFDHSVALCELHLQAMATGSNMVMIPPAEFSQDPLEFWRVLSDSKIAYTFAPNSFLAGATRAYNDARNQQTELPAYNFNSLRVLFCGGEANKTGTLKAAADLLSTHGAPDNAVTAVYGLSETCSALFYNRNGPSYDVKCKYAFASVGVPLPTNVLRIVDSGLRPVRTGAVQLQGSMIFNGYYNDAKATKSCFTSDGWFDTGDLGSLDEQGNLVIIGRSKEVLVLNGQKISSGELEYSIEASDIPGLEAGFTASFSIWSDRTDSEEVVILFNPAGDQIGDTPWLRAIIGQINKAVIEFCKKRPCLVLALPKSELPKSSIGKLSRSKLKAALLAGEFDGFKLSLAANQYGDNFMSSRQKAISHIFEDRLQIPASELSADLPIASLGIDSLGYLRLKSGIEKAFSLAKPLSVPQMLACQTIRDIDSAIDDTSREELVPYAPVKVLRSTGSKTPLIFCPPANGGFLNYMALWPRIPDRKILALYSRGLEWGQQPFRTLEDMLDTYVAGIKDEQPTGPYALIGSCFGGIMAFELAKRLEALGEEVVFCAGMDSVPGFISIVHKATDERHILALILESTGAINRSDIPGFLEKLAPVPVDKIIESVPTFLAPGALEDAGLYQVKLGNWIDVSMSMHLIASDYNASGATSVYDAFYTANPPRDTVVPDAASWRYIYMGEWKNHVVGASNYDVSLDYADMPSNRRADRPLRLHRISGVHEDMTTLVNIESLSRTVNEALLLREEEWSRNKDLYS</sequence>
<dbReference type="InterPro" id="IPR029058">
    <property type="entry name" value="AB_hydrolase_fold"/>
</dbReference>
<dbReference type="InterPro" id="IPR001031">
    <property type="entry name" value="Thioesterase"/>
</dbReference>
<dbReference type="Pfam" id="PF00975">
    <property type="entry name" value="Thioesterase"/>
    <property type="match status" value="1"/>
</dbReference>
<dbReference type="Proteomes" id="UP000191691">
    <property type="component" value="Unassembled WGS sequence"/>
</dbReference>
<dbReference type="SUPFAM" id="SSF47336">
    <property type="entry name" value="ACP-like"/>
    <property type="match status" value="1"/>
</dbReference>
<dbReference type="InterPro" id="IPR020845">
    <property type="entry name" value="AMP-binding_CS"/>
</dbReference>
<dbReference type="PANTHER" id="PTHR24096:SF149">
    <property type="entry name" value="AMP-BINDING DOMAIN-CONTAINING PROTEIN-RELATED"/>
    <property type="match status" value="1"/>
</dbReference>
<dbReference type="InterPro" id="IPR045851">
    <property type="entry name" value="AMP-bd_C_sf"/>
</dbReference>
<evidence type="ECO:0000313" key="5">
    <source>
        <dbReference type="Proteomes" id="UP000191691"/>
    </source>
</evidence>
<dbReference type="InterPro" id="IPR000873">
    <property type="entry name" value="AMP-dep_synth/lig_dom"/>
</dbReference>
<dbReference type="Gene3D" id="1.10.1200.10">
    <property type="entry name" value="ACP-like"/>
    <property type="match status" value="1"/>
</dbReference>
<comment type="caution">
    <text evidence="4">The sequence shown here is derived from an EMBL/GenBank/DDBJ whole genome shotgun (WGS) entry which is preliminary data.</text>
</comment>
<keyword evidence="5" id="KW-1185">Reference proteome</keyword>
<gene>
    <name evidence="4" type="ORF">PENNAL_c0033G01676</name>
</gene>
<dbReference type="InterPro" id="IPR036736">
    <property type="entry name" value="ACP-like_sf"/>
</dbReference>
<dbReference type="EMBL" id="MOOB01000033">
    <property type="protein sequence ID" value="OQE83279.1"/>
    <property type="molecule type" value="Genomic_DNA"/>
</dbReference>
<dbReference type="InterPro" id="IPR042099">
    <property type="entry name" value="ANL_N_sf"/>
</dbReference>
<dbReference type="GO" id="GO:0072330">
    <property type="term" value="P:monocarboxylic acid biosynthetic process"/>
    <property type="evidence" value="ECO:0007669"/>
    <property type="project" value="UniProtKB-ARBA"/>
</dbReference>
<evidence type="ECO:0000256" key="2">
    <source>
        <dbReference type="ARBA" id="ARBA00022598"/>
    </source>
</evidence>
<evidence type="ECO:0000313" key="4">
    <source>
        <dbReference type="EMBL" id="OQE83279.1"/>
    </source>
</evidence>
<dbReference type="GO" id="GO:0016405">
    <property type="term" value="F:CoA-ligase activity"/>
    <property type="evidence" value="ECO:0007669"/>
    <property type="project" value="TreeGrafter"/>
</dbReference>
<proteinExistence type="inferred from homology"/>
<dbReference type="AlphaFoldDB" id="A0A1V6Y7D8"/>
<evidence type="ECO:0000256" key="1">
    <source>
        <dbReference type="ARBA" id="ARBA00006432"/>
    </source>
</evidence>
<dbReference type="Gene3D" id="3.40.50.12780">
    <property type="entry name" value="N-terminal domain of ligase-like"/>
    <property type="match status" value="1"/>
</dbReference>
<accession>A0A1V6Y7D8</accession>
<dbReference type="GO" id="GO:0044550">
    <property type="term" value="P:secondary metabolite biosynthetic process"/>
    <property type="evidence" value="ECO:0007669"/>
    <property type="project" value="UniProtKB-ARBA"/>
</dbReference>
<dbReference type="PANTHER" id="PTHR24096">
    <property type="entry name" value="LONG-CHAIN-FATTY-ACID--COA LIGASE"/>
    <property type="match status" value="1"/>
</dbReference>
<dbReference type="Gene3D" id="3.30.300.30">
    <property type="match status" value="1"/>
</dbReference>
<dbReference type="Gene3D" id="3.40.50.1820">
    <property type="entry name" value="alpha/beta hydrolase"/>
    <property type="match status" value="1"/>
</dbReference>
<dbReference type="Pfam" id="PF00550">
    <property type="entry name" value="PP-binding"/>
    <property type="match status" value="1"/>
</dbReference>
<reference evidence="5" key="1">
    <citation type="journal article" date="2017" name="Nat. Microbiol.">
        <title>Global analysis of biosynthetic gene clusters reveals vast potential of secondary metabolite production in Penicillium species.</title>
        <authorList>
            <person name="Nielsen J.C."/>
            <person name="Grijseels S."/>
            <person name="Prigent S."/>
            <person name="Ji B."/>
            <person name="Dainat J."/>
            <person name="Nielsen K.F."/>
            <person name="Frisvad J.C."/>
            <person name="Workman M."/>
            <person name="Nielsen J."/>
        </authorList>
    </citation>
    <scope>NUCLEOTIDE SEQUENCE [LARGE SCALE GENOMIC DNA]</scope>
    <source>
        <strain evidence="5">IBT 13039</strain>
    </source>
</reference>
<dbReference type="PROSITE" id="PS00455">
    <property type="entry name" value="AMP_BINDING"/>
    <property type="match status" value="1"/>
</dbReference>
<protein>
    <recommendedName>
        <fullName evidence="3">Carrier domain-containing protein</fullName>
    </recommendedName>
</protein>